<sequence>MGHHIAVLPGDGIGPEVTEQALRLLEEVSRLGQFTLEATEGLIGGRAIDETGDPFPPASDELVHRTEATLLGAVGGPKWAQGPATPEQGLLRLRASLGLFANIRPFEVLPGLEAVTPLKRPFAGGVIIRELLGGLYYGEPRGRLEREAFDTSRYTTSEIERVARLGFELAKSEGVPLISIDKANVLQTSKLWRDTVTRLGQAEYPTVRLEHRYVDAAAMEMVIAPERFKVVVTENLFGDILSDLTGGLVGSLGVLGSATVSQWSQGRGLYEPIHGSAPDIAGKGIANPIGALWSCALMLEWSLAKPEAGAFVKDAIRRTVAEGICTPDIGGSAGTAEVADAVIRHLHILAGASR</sequence>
<evidence type="ECO:0000256" key="8">
    <source>
        <dbReference type="ARBA" id="ARBA00022430"/>
    </source>
</evidence>
<evidence type="ECO:0000256" key="2">
    <source>
        <dbReference type="ARBA" id="ARBA00001936"/>
    </source>
</evidence>
<dbReference type="Pfam" id="PF00180">
    <property type="entry name" value="Iso_dh"/>
    <property type="match status" value="1"/>
</dbReference>
<dbReference type="InterPro" id="IPR019818">
    <property type="entry name" value="IsoCit/isopropylmalate_DH_CS"/>
</dbReference>
<comment type="cofactor">
    <cofactor evidence="2">
        <name>Mn(2+)</name>
        <dbReference type="ChEBI" id="CHEBI:29035"/>
    </cofactor>
</comment>
<comment type="catalytic activity">
    <reaction evidence="1 18">
        <text>(2R,3S)-3-isopropylmalate + NAD(+) = 4-methyl-2-oxopentanoate + CO2 + NADH</text>
        <dbReference type="Rhea" id="RHEA:32271"/>
        <dbReference type="ChEBI" id="CHEBI:16526"/>
        <dbReference type="ChEBI" id="CHEBI:17865"/>
        <dbReference type="ChEBI" id="CHEBI:35121"/>
        <dbReference type="ChEBI" id="CHEBI:57540"/>
        <dbReference type="ChEBI" id="CHEBI:57945"/>
        <dbReference type="EC" id="1.1.1.85"/>
    </reaction>
</comment>
<keyword evidence="10 18" id="KW-0479">Metal-binding</keyword>
<evidence type="ECO:0000256" key="1">
    <source>
        <dbReference type="ARBA" id="ARBA00000624"/>
    </source>
</evidence>
<evidence type="ECO:0000256" key="4">
    <source>
        <dbReference type="ARBA" id="ARBA00008319"/>
    </source>
</evidence>
<keyword evidence="15 18" id="KW-0100">Branched-chain amino acid biosynthesis</keyword>
<dbReference type="UniPathway" id="UPA00048">
    <property type="reaction ID" value="UER00072"/>
</dbReference>
<dbReference type="Proteomes" id="UP000241848">
    <property type="component" value="Unassembled WGS sequence"/>
</dbReference>
<evidence type="ECO:0000313" key="20">
    <source>
        <dbReference type="EMBL" id="PSR22814.1"/>
    </source>
</evidence>
<proteinExistence type="inferred from homology"/>
<dbReference type="GO" id="GO:0009098">
    <property type="term" value="P:L-leucine biosynthetic process"/>
    <property type="evidence" value="ECO:0007669"/>
    <property type="project" value="UniProtKB-UniRule"/>
</dbReference>
<evidence type="ECO:0000256" key="10">
    <source>
        <dbReference type="ARBA" id="ARBA00022723"/>
    </source>
</evidence>
<evidence type="ECO:0000256" key="12">
    <source>
        <dbReference type="ARBA" id="ARBA00023002"/>
    </source>
</evidence>
<dbReference type="Gene3D" id="3.40.718.10">
    <property type="entry name" value="Isopropylmalate Dehydrogenase"/>
    <property type="match status" value="1"/>
</dbReference>
<dbReference type="EC" id="1.1.1.85" evidence="6 16"/>
<evidence type="ECO:0000256" key="3">
    <source>
        <dbReference type="ARBA" id="ARBA00004762"/>
    </source>
</evidence>
<evidence type="ECO:0000256" key="18">
    <source>
        <dbReference type="RuleBase" id="RU004445"/>
    </source>
</evidence>
<dbReference type="EMBL" id="PXYV01000012">
    <property type="protein sequence ID" value="PSR22814.1"/>
    <property type="molecule type" value="Genomic_DNA"/>
</dbReference>
<dbReference type="PANTHER" id="PTHR42979">
    <property type="entry name" value="3-ISOPROPYLMALATE DEHYDROGENASE"/>
    <property type="match status" value="1"/>
</dbReference>
<keyword evidence="8 18" id="KW-0432">Leucine biosynthesis</keyword>
<gene>
    <name evidence="20" type="primary">leuB</name>
    <name evidence="20" type="ORF">C7B45_05600</name>
</gene>
<comment type="cofactor">
    <cofactor evidence="18">
        <name>Mg(2+)</name>
        <dbReference type="ChEBI" id="CHEBI:18420"/>
    </cofactor>
    <cofactor evidence="18">
        <name>Mn(2+)</name>
        <dbReference type="ChEBI" id="CHEBI:29035"/>
    </cofactor>
    <text evidence="18">Binds 1 Mg(2+) or Mn(2+) ion per subunit.</text>
</comment>
<keyword evidence="14" id="KW-0464">Manganese</keyword>
<name>A0A2T2WKN7_9FIRM</name>
<dbReference type="SUPFAM" id="SSF53659">
    <property type="entry name" value="Isocitrate/Isopropylmalate dehydrogenase-like"/>
    <property type="match status" value="1"/>
</dbReference>
<organism evidence="20 21">
    <name type="scientific">Sulfobacillus acidophilus</name>
    <dbReference type="NCBI Taxonomy" id="53633"/>
    <lineage>
        <taxon>Bacteria</taxon>
        <taxon>Bacillati</taxon>
        <taxon>Bacillota</taxon>
        <taxon>Clostridia</taxon>
        <taxon>Eubacteriales</taxon>
        <taxon>Clostridiales Family XVII. Incertae Sedis</taxon>
        <taxon>Sulfobacillus</taxon>
    </lineage>
</organism>
<comment type="similarity">
    <text evidence="4">Belongs to the isocitrate and isopropylmalate dehydrogenases family. LeuB type 1 subfamily.</text>
</comment>
<evidence type="ECO:0000256" key="9">
    <source>
        <dbReference type="ARBA" id="ARBA00022605"/>
    </source>
</evidence>
<evidence type="ECO:0000256" key="7">
    <source>
        <dbReference type="ARBA" id="ARBA00019276"/>
    </source>
</evidence>
<evidence type="ECO:0000256" key="13">
    <source>
        <dbReference type="ARBA" id="ARBA00023027"/>
    </source>
</evidence>
<comment type="subunit">
    <text evidence="5 18">Homodimer.</text>
</comment>
<dbReference type="InterPro" id="IPR024084">
    <property type="entry name" value="IsoPropMal-DH-like_dom"/>
</dbReference>
<dbReference type="PANTHER" id="PTHR42979:SF1">
    <property type="entry name" value="3-ISOPROPYLMALATE DEHYDROGENASE"/>
    <property type="match status" value="1"/>
</dbReference>
<keyword evidence="12 17" id="KW-0560">Oxidoreductase</keyword>
<keyword evidence="9" id="KW-0028">Amino-acid biosynthesis</keyword>
<dbReference type="NCBIfam" id="TIGR00169">
    <property type="entry name" value="leuB"/>
    <property type="match status" value="1"/>
</dbReference>
<dbReference type="GO" id="GO:0003862">
    <property type="term" value="F:3-isopropylmalate dehydrogenase activity"/>
    <property type="evidence" value="ECO:0007669"/>
    <property type="project" value="UniProtKB-UniRule"/>
</dbReference>
<dbReference type="FunFam" id="3.40.718.10:FF:000006">
    <property type="entry name" value="3-isopropylmalate dehydrogenase"/>
    <property type="match status" value="1"/>
</dbReference>
<evidence type="ECO:0000256" key="5">
    <source>
        <dbReference type="ARBA" id="ARBA00011738"/>
    </source>
</evidence>
<dbReference type="SMART" id="SM01329">
    <property type="entry name" value="Iso_dh"/>
    <property type="match status" value="1"/>
</dbReference>
<keyword evidence="13 18" id="KW-0520">NAD</keyword>
<dbReference type="GO" id="GO:0005829">
    <property type="term" value="C:cytosol"/>
    <property type="evidence" value="ECO:0007669"/>
    <property type="project" value="TreeGrafter"/>
</dbReference>
<dbReference type="GO" id="GO:0000287">
    <property type="term" value="F:magnesium ion binding"/>
    <property type="evidence" value="ECO:0007669"/>
    <property type="project" value="InterPro"/>
</dbReference>
<evidence type="ECO:0000256" key="6">
    <source>
        <dbReference type="ARBA" id="ARBA00013101"/>
    </source>
</evidence>
<evidence type="ECO:0000256" key="17">
    <source>
        <dbReference type="RuleBase" id="RU004443"/>
    </source>
</evidence>
<dbReference type="AlphaFoldDB" id="A0A2T2WKN7"/>
<evidence type="ECO:0000313" key="21">
    <source>
        <dbReference type="Proteomes" id="UP000241848"/>
    </source>
</evidence>
<comment type="pathway">
    <text evidence="3 18">Amino-acid biosynthesis; L-leucine biosynthesis; L-leucine from 3-methyl-2-oxobutanoate: step 3/4.</text>
</comment>
<evidence type="ECO:0000256" key="11">
    <source>
        <dbReference type="ARBA" id="ARBA00022842"/>
    </source>
</evidence>
<keyword evidence="11" id="KW-0460">Magnesium</keyword>
<comment type="function">
    <text evidence="18">Catalyzes the oxidation of 3-carboxy-2-hydroxy-4-methylpentanoate (3-isopropylmalate) to 3-carboxy-4-methyl-2-oxopentanoate. The product decarboxylates to 4-methyl-2 oxopentanoate.</text>
</comment>
<reference evidence="20 21" key="1">
    <citation type="journal article" date="2014" name="BMC Genomics">
        <title>Comparison of environmental and isolate Sulfobacillus genomes reveals diverse carbon, sulfur, nitrogen, and hydrogen metabolisms.</title>
        <authorList>
            <person name="Justice N.B."/>
            <person name="Norman A."/>
            <person name="Brown C.T."/>
            <person name="Singh A."/>
            <person name="Thomas B.C."/>
            <person name="Banfield J.F."/>
        </authorList>
    </citation>
    <scope>NUCLEOTIDE SEQUENCE [LARGE SCALE GENOMIC DNA]</scope>
    <source>
        <strain evidence="20">AMDSBA3</strain>
    </source>
</reference>
<accession>A0A2T2WKN7</accession>
<protein>
    <recommendedName>
        <fullName evidence="7 16">3-isopropylmalate dehydrogenase</fullName>
        <ecNumber evidence="6 16">1.1.1.85</ecNumber>
    </recommendedName>
</protein>
<dbReference type="InterPro" id="IPR004429">
    <property type="entry name" value="Isopropylmalate_DH"/>
</dbReference>
<evidence type="ECO:0000256" key="14">
    <source>
        <dbReference type="ARBA" id="ARBA00023211"/>
    </source>
</evidence>
<dbReference type="PROSITE" id="PS00470">
    <property type="entry name" value="IDH_IMDH"/>
    <property type="match status" value="1"/>
</dbReference>
<dbReference type="GO" id="GO:0051287">
    <property type="term" value="F:NAD binding"/>
    <property type="evidence" value="ECO:0007669"/>
    <property type="project" value="InterPro"/>
</dbReference>
<evidence type="ECO:0000259" key="19">
    <source>
        <dbReference type="SMART" id="SM01329"/>
    </source>
</evidence>
<evidence type="ECO:0000256" key="15">
    <source>
        <dbReference type="ARBA" id="ARBA00023304"/>
    </source>
</evidence>
<evidence type="ECO:0000256" key="16">
    <source>
        <dbReference type="NCBIfam" id="TIGR00169"/>
    </source>
</evidence>
<feature type="domain" description="Isopropylmalate dehydrogenase-like" evidence="19">
    <location>
        <begin position="4"/>
        <end position="342"/>
    </location>
</feature>
<comment type="caution">
    <text evidence="20">The sequence shown here is derived from an EMBL/GenBank/DDBJ whole genome shotgun (WGS) entry which is preliminary data.</text>
</comment>